<evidence type="ECO:0000313" key="1">
    <source>
        <dbReference type="EMBL" id="CAG9323087.1"/>
    </source>
</evidence>
<comment type="caution">
    <text evidence="1">The sequence shown here is derived from an EMBL/GenBank/DDBJ whole genome shotgun (WGS) entry which is preliminary data.</text>
</comment>
<dbReference type="InterPro" id="IPR029058">
    <property type="entry name" value="AB_hydrolase_fold"/>
</dbReference>
<dbReference type="EMBL" id="CAJZBQ010000033">
    <property type="protein sequence ID" value="CAG9323087.1"/>
    <property type="molecule type" value="Genomic_DNA"/>
</dbReference>
<protein>
    <submittedName>
        <fullName evidence="1">Uncharacterized protein</fullName>
    </submittedName>
</protein>
<dbReference type="SUPFAM" id="SSF53474">
    <property type="entry name" value="alpha/beta-Hydrolases"/>
    <property type="match status" value="1"/>
</dbReference>
<reference evidence="1" key="1">
    <citation type="submission" date="2021-09" db="EMBL/GenBank/DDBJ databases">
        <authorList>
            <consortium name="AG Swart"/>
            <person name="Singh M."/>
            <person name="Singh A."/>
            <person name="Seah K."/>
            <person name="Emmerich C."/>
        </authorList>
    </citation>
    <scope>NUCLEOTIDE SEQUENCE</scope>
    <source>
        <strain evidence="1">ATCC30299</strain>
    </source>
</reference>
<name>A0AAU9JDC6_9CILI</name>
<accession>A0AAU9JDC6</accession>
<proteinExistence type="predicted"/>
<gene>
    <name evidence="1" type="ORF">BSTOLATCC_MIC32989</name>
</gene>
<dbReference type="Proteomes" id="UP001162131">
    <property type="component" value="Unassembled WGS sequence"/>
</dbReference>
<dbReference type="AlphaFoldDB" id="A0AAU9JDC6"/>
<evidence type="ECO:0000313" key="2">
    <source>
        <dbReference type="Proteomes" id="UP001162131"/>
    </source>
</evidence>
<sequence length="258" mass="29617">MSYPIENSSAQQTHASNSNISYFTNRSGFRLTCNISIKKPDDKKIWIITQMWPPEVFIICEFLHENLTANTFKFNFTGEGDSQGEFTFAGYIRAANDLDDAVHFLVERGFDVEGIIGISMCANSPIIYSALYGQVKNIVTLSARYRMTVLPDFLQEVYEVVRQNREIVHNAFGKQLRLTWEMIEETINVDMKYYCERVQGDIYIIHGDNDEICPYADSLEYVNALKGKCRGHFTLGCDHVYFGVFDEVAEIIEQIMSK</sequence>
<organism evidence="1 2">
    <name type="scientific">Blepharisma stoltei</name>
    <dbReference type="NCBI Taxonomy" id="1481888"/>
    <lineage>
        <taxon>Eukaryota</taxon>
        <taxon>Sar</taxon>
        <taxon>Alveolata</taxon>
        <taxon>Ciliophora</taxon>
        <taxon>Postciliodesmatophora</taxon>
        <taxon>Heterotrichea</taxon>
        <taxon>Heterotrichida</taxon>
        <taxon>Blepharismidae</taxon>
        <taxon>Blepharisma</taxon>
    </lineage>
</organism>
<keyword evidence="2" id="KW-1185">Reference proteome</keyword>
<dbReference type="Gene3D" id="3.40.50.1820">
    <property type="entry name" value="alpha/beta hydrolase"/>
    <property type="match status" value="1"/>
</dbReference>